<dbReference type="Pfam" id="PF01656">
    <property type="entry name" value="CbiA"/>
    <property type="match status" value="1"/>
</dbReference>
<protein>
    <submittedName>
        <fullName evidence="2">Putative chromosome partioning protein</fullName>
    </submittedName>
</protein>
<dbReference type="OrthoDB" id="69313at2"/>
<organism evidence="2 3">
    <name type="scientific">Estrella lausannensis</name>
    <dbReference type="NCBI Taxonomy" id="483423"/>
    <lineage>
        <taxon>Bacteria</taxon>
        <taxon>Pseudomonadati</taxon>
        <taxon>Chlamydiota</taxon>
        <taxon>Chlamydiia</taxon>
        <taxon>Parachlamydiales</taxon>
        <taxon>Candidatus Criblamydiaceae</taxon>
        <taxon>Estrella</taxon>
    </lineage>
</organism>
<dbReference type="InterPro" id="IPR002586">
    <property type="entry name" value="CobQ/CobB/MinD/ParA_Nub-bd_dom"/>
</dbReference>
<sequence>MKVISSVGAKGGSGKSSVSLVLAWELAQTHKAKVVLFDADVQGTCVSAKALNPEMPFEVISVINKTDLWEKGKQYAKNGYDYLIVDGNPRSLHEDPAMIEVIAKLSDLNLIISRPSPRDLKAQIKYVDLVKKATAGQTRILWNFFQKNTAAHKEGVPEGEELLGIPSLNTKMGLRVAYQDIGYTEGYVGGLNNAEATKEIKALGKEIKGLLHGKK</sequence>
<name>A0A0H5DSA0_9BACT</name>
<evidence type="ECO:0000259" key="1">
    <source>
        <dbReference type="Pfam" id="PF01656"/>
    </source>
</evidence>
<dbReference type="Proteomes" id="UP000220251">
    <property type="component" value="Plasmid 1"/>
</dbReference>
<keyword evidence="3" id="KW-1185">Reference proteome</keyword>
<dbReference type="InterPro" id="IPR027417">
    <property type="entry name" value="P-loop_NTPase"/>
</dbReference>
<accession>A0A0H5DSA0</accession>
<dbReference type="PANTHER" id="PTHR13696">
    <property type="entry name" value="P-LOOP CONTAINING NUCLEOSIDE TRIPHOSPHATE HYDROLASE"/>
    <property type="match status" value="1"/>
</dbReference>
<reference evidence="3" key="1">
    <citation type="submission" date="2015-06" db="EMBL/GenBank/DDBJ databases">
        <authorList>
            <person name="Bertelli C."/>
        </authorList>
    </citation>
    <scope>NUCLEOTIDE SEQUENCE [LARGE SCALE GENOMIC DNA]</scope>
    <source>
        <strain evidence="3">CRIB-30</strain>
        <plasmid evidence="3">1</plasmid>
    </source>
</reference>
<dbReference type="RefSeq" id="WP_098039455.1">
    <property type="nucleotide sequence ID" value="NZ_LN867111.1"/>
</dbReference>
<evidence type="ECO:0000313" key="2">
    <source>
        <dbReference type="EMBL" id="CRX39591.1"/>
    </source>
</evidence>
<dbReference type="SUPFAM" id="SSF52540">
    <property type="entry name" value="P-loop containing nucleoside triphosphate hydrolases"/>
    <property type="match status" value="1"/>
</dbReference>
<dbReference type="Gene3D" id="3.40.50.300">
    <property type="entry name" value="P-loop containing nucleotide triphosphate hydrolases"/>
    <property type="match status" value="1"/>
</dbReference>
<dbReference type="AlphaFoldDB" id="A0A0H5DSA0"/>
<geneLocation type="plasmid" evidence="2 3">
    <name>1</name>
</geneLocation>
<dbReference type="InterPro" id="IPR050678">
    <property type="entry name" value="DNA_Partitioning_ATPase"/>
</dbReference>
<dbReference type="PANTHER" id="PTHR13696:SF96">
    <property type="entry name" value="COBQ_COBB_MIND_PARA NUCLEOTIDE BINDING DOMAIN-CONTAINING PROTEIN"/>
    <property type="match status" value="1"/>
</dbReference>
<gene>
    <name evidence="2" type="ORF">ELAC_p0014</name>
</gene>
<feature type="domain" description="CobQ/CobB/MinD/ParA nucleotide binding" evidence="1">
    <location>
        <begin position="6"/>
        <end position="167"/>
    </location>
</feature>
<dbReference type="PIRSF" id="PIRSF009320">
    <property type="entry name" value="Nuc_binding_HP_1000"/>
    <property type="match status" value="1"/>
</dbReference>
<keyword evidence="2" id="KW-0614">Plasmid</keyword>
<dbReference type="CDD" id="cd02042">
    <property type="entry name" value="ParAB_family"/>
    <property type="match status" value="1"/>
</dbReference>
<evidence type="ECO:0000313" key="3">
    <source>
        <dbReference type="Proteomes" id="UP000220251"/>
    </source>
</evidence>
<dbReference type="EMBL" id="LN867111">
    <property type="protein sequence ID" value="CRX39591.1"/>
    <property type="molecule type" value="Genomic_DNA"/>
</dbReference>
<proteinExistence type="predicted"/>